<keyword evidence="6" id="KW-1185">Reference proteome</keyword>
<feature type="domain" description="Calcineurin-like phosphoesterase" evidence="4">
    <location>
        <begin position="200"/>
        <end position="361"/>
    </location>
</feature>
<dbReference type="SUPFAM" id="SSF56300">
    <property type="entry name" value="Metallo-dependent phosphatases"/>
    <property type="match status" value="1"/>
</dbReference>
<dbReference type="Proteomes" id="UP001614394">
    <property type="component" value="Unassembled WGS sequence"/>
</dbReference>
<feature type="transmembrane region" description="Helical" evidence="3">
    <location>
        <begin position="6"/>
        <end position="24"/>
    </location>
</feature>
<evidence type="ECO:0000313" key="5">
    <source>
        <dbReference type="EMBL" id="MFI9099725.1"/>
    </source>
</evidence>
<dbReference type="Gene3D" id="3.60.21.10">
    <property type="match status" value="1"/>
</dbReference>
<keyword evidence="2" id="KW-0378">Hydrolase</keyword>
<accession>A0ABW8BZX6</accession>
<organism evidence="5 6">
    <name type="scientific">Streptomyces fildesensis</name>
    <dbReference type="NCBI Taxonomy" id="375757"/>
    <lineage>
        <taxon>Bacteria</taxon>
        <taxon>Bacillati</taxon>
        <taxon>Actinomycetota</taxon>
        <taxon>Actinomycetes</taxon>
        <taxon>Kitasatosporales</taxon>
        <taxon>Streptomycetaceae</taxon>
        <taxon>Streptomyces</taxon>
    </lineage>
</organism>
<dbReference type="Pfam" id="PF00149">
    <property type="entry name" value="Metallophos"/>
    <property type="match status" value="1"/>
</dbReference>
<protein>
    <submittedName>
        <fullName evidence="5">Metallophosphoesterase</fullName>
    </submittedName>
</protein>
<gene>
    <name evidence="5" type="ORF">ACIGXA_04305</name>
</gene>
<keyword evidence="3" id="KW-0472">Membrane</keyword>
<dbReference type="InterPro" id="IPR051158">
    <property type="entry name" value="Metallophosphoesterase_sf"/>
</dbReference>
<reference evidence="5 6" key="1">
    <citation type="submission" date="2024-10" db="EMBL/GenBank/DDBJ databases">
        <title>The Natural Products Discovery Center: Release of the First 8490 Sequenced Strains for Exploring Actinobacteria Biosynthetic Diversity.</title>
        <authorList>
            <person name="Kalkreuter E."/>
            <person name="Kautsar S.A."/>
            <person name="Yang D."/>
            <person name="Bader C.D."/>
            <person name="Teijaro C.N."/>
            <person name="Fluegel L."/>
            <person name="Davis C.M."/>
            <person name="Simpson J.R."/>
            <person name="Lauterbach L."/>
            <person name="Steele A.D."/>
            <person name="Gui C."/>
            <person name="Meng S."/>
            <person name="Li G."/>
            <person name="Viehrig K."/>
            <person name="Ye F."/>
            <person name="Su P."/>
            <person name="Kiefer A.F."/>
            <person name="Nichols A."/>
            <person name="Cepeda A.J."/>
            <person name="Yan W."/>
            <person name="Fan B."/>
            <person name="Jiang Y."/>
            <person name="Adhikari A."/>
            <person name="Zheng C.-J."/>
            <person name="Schuster L."/>
            <person name="Cowan T.M."/>
            <person name="Smanski M.J."/>
            <person name="Chevrette M.G."/>
            <person name="De Carvalho L.P.S."/>
            <person name="Shen B."/>
        </authorList>
    </citation>
    <scope>NUCLEOTIDE SEQUENCE [LARGE SCALE GENOMIC DNA]</scope>
    <source>
        <strain evidence="5 6">NPDC053399</strain>
    </source>
</reference>
<evidence type="ECO:0000313" key="6">
    <source>
        <dbReference type="Proteomes" id="UP001614394"/>
    </source>
</evidence>
<evidence type="ECO:0000256" key="3">
    <source>
        <dbReference type="SAM" id="Phobius"/>
    </source>
</evidence>
<evidence type="ECO:0000256" key="2">
    <source>
        <dbReference type="ARBA" id="ARBA00022801"/>
    </source>
</evidence>
<keyword evidence="1" id="KW-0479">Metal-binding</keyword>
<dbReference type="PANTHER" id="PTHR31302:SF31">
    <property type="entry name" value="PHOSPHODIESTERASE YAEI"/>
    <property type="match status" value="1"/>
</dbReference>
<feature type="transmembrane region" description="Helical" evidence="3">
    <location>
        <begin position="75"/>
        <end position="99"/>
    </location>
</feature>
<dbReference type="EMBL" id="JBITYG010000001">
    <property type="protein sequence ID" value="MFI9099725.1"/>
    <property type="molecule type" value="Genomic_DNA"/>
</dbReference>
<sequence length="420" mass="44405">MIVVFVLGGLAVLTLFAALHLYLWRRLVRDVSAPRGRYRRIGTVLAFVLPLTSLGALIGGRELPLAGERWLAWPGYLWLAVLIYLTFALLVGEAVRPLLRRALDRRAARTAPEEAVLVAVPATAPAPEATAAAPPAVPAAAEEPAAATRRQFVARTVAVAAGAAAAGTVGYGTYGVLRGPRLKNVTVPLAKLPARADGYRIAVVSDIHLGPILGRAHTQRIVDTINGARPDLVAIVGDLVDGTVADLGPAAEPLAQLRSRHGSYFVTGNHEYFSGAAPWVDFVRELGVHPLENARVELPGFDLAGVNDISGADHHAAPDYGKALGDRDRSRAAVLLAHQPVMIHEAVKHGVDLQLSGHTHGGQLWPGNYIAELANPTVAGLDRYGDTQLYVTRGAGAWGPPVRVGAPSDITIVKLVSLRA</sequence>
<dbReference type="RefSeq" id="WP_399644266.1">
    <property type="nucleotide sequence ID" value="NZ_JBITYG010000001.1"/>
</dbReference>
<name>A0ABW8BZX6_9ACTN</name>
<feature type="transmembrane region" description="Helical" evidence="3">
    <location>
        <begin position="44"/>
        <end position="63"/>
    </location>
</feature>
<dbReference type="CDD" id="cd07385">
    <property type="entry name" value="MPP_YkuE_C"/>
    <property type="match status" value="1"/>
</dbReference>
<evidence type="ECO:0000259" key="4">
    <source>
        <dbReference type="Pfam" id="PF00149"/>
    </source>
</evidence>
<evidence type="ECO:0000256" key="1">
    <source>
        <dbReference type="ARBA" id="ARBA00022723"/>
    </source>
</evidence>
<dbReference type="PANTHER" id="PTHR31302">
    <property type="entry name" value="TRANSMEMBRANE PROTEIN WITH METALLOPHOSPHOESTERASE DOMAIN-RELATED"/>
    <property type="match status" value="1"/>
</dbReference>
<keyword evidence="3" id="KW-1133">Transmembrane helix</keyword>
<dbReference type="InterPro" id="IPR029052">
    <property type="entry name" value="Metallo-depent_PP-like"/>
</dbReference>
<dbReference type="InterPro" id="IPR004843">
    <property type="entry name" value="Calcineurin-like_PHP"/>
</dbReference>
<keyword evidence="3" id="KW-0812">Transmembrane</keyword>
<comment type="caution">
    <text evidence="5">The sequence shown here is derived from an EMBL/GenBank/DDBJ whole genome shotgun (WGS) entry which is preliminary data.</text>
</comment>
<proteinExistence type="predicted"/>